<sequence>MNDNNEESRKQSHMIQSPTVMKQQNELESQSLKTDIKSKKVVPMRFRRWKQKMGSPSKSSRGILHTQILRLPQQL</sequence>
<organism evidence="2 3">
    <name type="scientific">Ferroacidibacillus organovorans</name>
    <dbReference type="NCBI Taxonomy" id="1765683"/>
    <lineage>
        <taxon>Bacteria</taxon>
        <taxon>Bacillati</taxon>
        <taxon>Bacillota</taxon>
        <taxon>Bacilli</taxon>
        <taxon>Bacillales</taxon>
        <taxon>Alicyclobacillaceae</taxon>
        <taxon>Ferroacidibacillus</taxon>
    </lineage>
</organism>
<evidence type="ECO:0000313" key="2">
    <source>
        <dbReference type="EMBL" id="KUO95521.1"/>
    </source>
</evidence>
<evidence type="ECO:0000313" key="3">
    <source>
        <dbReference type="Proteomes" id="UP000053557"/>
    </source>
</evidence>
<protein>
    <submittedName>
        <fullName evidence="2">Uncharacterized protein</fullName>
    </submittedName>
</protein>
<name>A0A117SXK4_9BACL</name>
<dbReference type="EMBL" id="LPVJ01000049">
    <property type="protein sequence ID" value="KUO95521.1"/>
    <property type="molecule type" value="Genomic_DNA"/>
</dbReference>
<dbReference type="AlphaFoldDB" id="A0A117SXK4"/>
<feature type="region of interest" description="Disordered" evidence="1">
    <location>
        <begin position="1"/>
        <end position="39"/>
    </location>
</feature>
<dbReference type="Proteomes" id="UP000053557">
    <property type="component" value="Unassembled WGS sequence"/>
</dbReference>
<accession>A0A117SXK4</accession>
<comment type="caution">
    <text evidence="2">The sequence shown here is derived from an EMBL/GenBank/DDBJ whole genome shotgun (WGS) entry which is preliminary data.</text>
</comment>
<gene>
    <name evidence="2" type="ORF">ATW55_09555</name>
</gene>
<feature type="compositionally biased region" description="Basic and acidic residues" evidence="1">
    <location>
        <begin position="1"/>
        <end position="10"/>
    </location>
</feature>
<feature type="compositionally biased region" description="Polar residues" evidence="1">
    <location>
        <begin position="13"/>
        <end position="33"/>
    </location>
</feature>
<evidence type="ECO:0000256" key="1">
    <source>
        <dbReference type="SAM" id="MobiDB-lite"/>
    </source>
</evidence>
<keyword evidence="3" id="KW-1185">Reference proteome</keyword>
<proteinExistence type="predicted"/>
<reference evidence="2 3" key="1">
    <citation type="submission" date="2015-12" db="EMBL/GenBank/DDBJ databases">
        <title>Draft genome sequence of Acidibacillus ferrooxidans ITV001, isolated from a chalcopyrite acid mine drainage site in Brazil.</title>
        <authorList>
            <person name="Dall'Agnol H."/>
            <person name="Nancucheo I."/>
            <person name="Johnson B."/>
            <person name="Oliveira R."/>
            <person name="Leite L."/>
            <person name="Pylro V."/>
            <person name="Nunes G.L."/>
            <person name="Tzotzos G."/>
            <person name="Fernandes G.R."/>
            <person name="Dutra J."/>
            <person name="Orellana S.C."/>
            <person name="Oliveira G."/>
        </authorList>
    </citation>
    <scope>NUCLEOTIDE SEQUENCE [LARGE SCALE GENOMIC DNA]</scope>
    <source>
        <strain evidence="3">ITV01</strain>
    </source>
</reference>